<protein>
    <submittedName>
        <fullName evidence="10">Fatty acid synthase</fullName>
    </submittedName>
</protein>
<dbReference type="Pfam" id="PF02801">
    <property type="entry name" value="Ketoacyl-synt_C"/>
    <property type="match status" value="1"/>
</dbReference>
<dbReference type="CDD" id="cd00828">
    <property type="entry name" value="elong_cond_enzymes"/>
    <property type="match status" value="1"/>
</dbReference>
<dbReference type="SUPFAM" id="SSF52151">
    <property type="entry name" value="FabD/lysophospholipase-like"/>
    <property type="match status" value="2"/>
</dbReference>
<feature type="domain" description="Ketosynthase family 3 (KS3)" evidence="9">
    <location>
        <begin position="2479"/>
        <end position="2926"/>
    </location>
</feature>
<organism evidence="10 11">
    <name type="scientific">Solirubrobacter pauli</name>
    <dbReference type="NCBI Taxonomy" id="166793"/>
    <lineage>
        <taxon>Bacteria</taxon>
        <taxon>Bacillati</taxon>
        <taxon>Actinomycetota</taxon>
        <taxon>Thermoleophilia</taxon>
        <taxon>Solirubrobacterales</taxon>
        <taxon>Solirubrobacteraceae</taxon>
        <taxon>Solirubrobacter</taxon>
    </lineage>
</organism>
<dbReference type="SUPFAM" id="SSF54637">
    <property type="entry name" value="Thioesterase/thiol ester dehydrase-isomerase"/>
    <property type="match status" value="1"/>
</dbReference>
<dbReference type="InterPro" id="IPR029069">
    <property type="entry name" value="HotDog_dom_sf"/>
</dbReference>
<dbReference type="Gene3D" id="3.40.50.720">
    <property type="entry name" value="NAD(P)-binding Rossmann-like Domain"/>
    <property type="match status" value="1"/>
</dbReference>
<reference evidence="10 11" key="1">
    <citation type="submission" date="2018-10" db="EMBL/GenBank/DDBJ databases">
        <title>Genomic Encyclopedia of Archaeal and Bacterial Type Strains, Phase II (KMG-II): from individual species to whole genera.</title>
        <authorList>
            <person name="Goeker M."/>
        </authorList>
    </citation>
    <scope>NUCLEOTIDE SEQUENCE [LARGE SCALE GENOMIC DNA]</scope>
    <source>
        <strain evidence="10 11">DSM 14954</strain>
    </source>
</reference>
<feature type="compositionally biased region" description="Low complexity" evidence="8">
    <location>
        <begin position="1667"/>
        <end position="1694"/>
    </location>
</feature>
<dbReference type="SMART" id="SM00827">
    <property type="entry name" value="PKS_AT"/>
    <property type="match status" value="1"/>
</dbReference>
<gene>
    <name evidence="10" type="ORF">C8N24_6176</name>
</gene>
<dbReference type="GO" id="GO:0004312">
    <property type="term" value="F:fatty acid synthase activity"/>
    <property type="evidence" value="ECO:0007669"/>
    <property type="project" value="InterPro"/>
</dbReference>
<dbReference type="InterPro" id="IPR020841">
    <property type="entry name" value="PKS_Beta-ketoAc_synthase_dom"/>
</dbReference>
<evidence type="ECO:0000256" key="2">
    <source>
        <dbReference type="ARBA" id="ARBA00022450"/>
    </source>
</evidence>
<dbReference type="InterPro" id="IPR001227">
    <property type="entry name" value="Ac_transferase_dom_sf"/>
</dbReference>
<dbReference type="SUPFAM" id="SSF53901">
    <property type="entry name" value="Thiolase-like"/>
    <property type="match status" value="2"/>
</dbReference>
<dbReference type="InterPro" id="IPR036291">
    <property type="entry name" value="NAD(P)-bd_dom_sf"/>
</dbReference>
<dbReference type="PROSITE" id="PS00606">
    <property type="entry name" value="KS3_1"/>
    <property type="match status" value="1"/>
</dbReference>
<dbReference type="InterPro" id="IPR055118">
    <property type="entry name" value="FAS-like_AT_central"/>
</dbReference>
<proteinExistence type="inferred from homology"/>
<dbReference type="InterPro" id="IPR016035">
    <property type="entry name" value="Acyl_Trfase/lysoPLipase"/>
</dbReference>
<accession>A0A660L485</accession>
<dbReference type="InterPro" id="IPR016036">
    <property type="entry name" value="Malonyl_transacylase_ACP-bd"/>
</dbReference>
<dbReference type="GO" id="GO:0004318">
    <property type="term" value="F:enoyl-[acyl-carrier-protein] reductase (NADH) activity"/>
    <property type="evidence" value="ECO:0007669"/>
    <property type="project" value="InterPro"/>
</dbReference>
<comment type="similarity">
    <text evidence="1">Belongs to the enoyl-CoA hydratase/isomerase family.</text>
</comment>
<dbReference type="PRINTS" id="PR01483">
    <property type="entry name" value="FASYNTHASE"/>
</dbReference>
<dbReference type="GO" id="GO:0016787">
    <property type="term" value="F:hydrolase activity"/>
    <property type="evidence" value="ECO:0007669"/>
    <property type="project" value="UniProtKB-KW"/>
</dbReference>
<dbReference type="Pfam" id="PF22690">
    <property type="entry name" value="FAS_AT_central"/>
    <property type="match status" value="1"/>
</dbReference>
<dbReference type="InterPro" id="IPR014043">
    <property type="entry name" value="Acyl_transferase_dom"/>
</dbReference>
<dbReference type="Pfam" id="PF00698">
    <property type="entry name" value="Acyl_transf_1"/>
    <property type="match status" value="1"/>
</dbReference>
<keyword evidence="5" id="KW-0378">Hydrolase</keyword>
<evidence type="ECO:0000256" key="4">
    <source>
        <dbReference type="ARBA" id="ARBA00022679"/>
    </source>
</evidence>
<keyword evidence="7" id="KW-0560">Oxidoreductase</keyword>
<dbReference type="RefSeq" id="WP_147448062.1">
    <property type="nucleotide sequence ID" value="NZ_RBIL01000002.1"/>
</dbReference>
<dbReference type="GO" id="GO:0005835">
    <property type="term" value="C:fatty acid synthase complex"/>
    <property type="evidence" value="ECO:0007669"/>
    <property type="project" value="InterPro"/>
</dbReference>
<dbReference type="Pfam" id="PF01575">
    <property type="entry name" value="MaoC_dehydratas"/>
    <property type="match status" value="1"/>
</dbReference>
<dbReference type="SUPFAM" id="SSF51735">
    <property type="entry name" value="NAD(P)-binding Rossmann-fold domains"/>
    <property type="match status" value="1"/>
</dbReference>
<evidence type="ECO:0000256" key="7">
    <source>
        <dbReference type="ARBA" id="ARBA00023002"/>
    </source>
</evidence>
<dbReference type="InterPro" id="IPR013565">
    <property type="entry name" value="Fas1/AflB-like_central"/>
</dbReference>
<dbReference type="InterPro" id="IPR050830">
    <property type="entry name" value="Fungal_FAS"/>
</dbReference>
<comment type="caution">
    <text evidence="10">The sequence shown here is derived from an EMBL/GenBank/DDBJ whole genome shotgun (WGS) entry which is preliminary data.</text>
</comment>
<feature type="region of interest" description="Disordered" evidence="8">
    <location>
        <begin position="2357"/>
        <end position="2386"/>
    </location>
</feature>
<dbReference type="SMART" id="SM00825">
    <property type="entry name" value="PKS_KS"/>
    <property type="match status" value="1"/>
</dbReference>
<dbReference type="Gene3D" id="3.40.47.10">
    <property type="match status" value="1"/>
</dbReference>
<dbReference type="PANTHER" id="PTHR10982">
    <property type="entry name" value="MALONYL COA-ACYL CARRIER PROTEIN TRANSACYLASE"/>
    <property type="match status" value="1"/>
</dbReference>
<keyword evidence="4" id="KW-0808">Transferase</keyword>
<keyword evidence="6" id="KW-0521">NADP</keyword>
<dbReference type="InterPro" id="IPR014031">
    <property type="entry name" value="Ketoacyl_synth_C"/>
</dbReference>
<dbReference type="EMBL" id="RBIL01000002">
    <property type="protein sequence ID" value="RKQ88135.1"/>
    <property type="molecule type" value="Genomic_DNA"/>
</dbReference>
<evidence type="ECO:0000313" key="10">
    <source>
        <dbReference type="EMBL" id="RKQ88135.1"/>
    </source>
</evidence>
<sequence length="2986" mass="313445">MSLLASPDTSSRAAGAAASSLAARLVAGEQRAVVTFAGQGVDVLDELATLVAQRPELLAGAQLASDVLGEVAASPRGLASGAYRHGTDVAAWVLDPDGAPPLPYLRGAAIAYPLSLLAQALLWRVVHADALAPALGSVVGFAGHSQGLLAAALVAEAPGGVVDDALLARHLRAAAIQGLELASAATGRSPMAAVEGLTLERLRPFLDDDVTAALVNTRTRIVLSGPPAALDRVRARLSAQAEVEAEARRAGQRGGAPLTFDWTPLPVDVPFHSPALADALARFEPLPVGERWAPLLGAGEDLARAQFVDPVRWDEVGAEIAASGADWVLDFGPGTAVARLTGENLRGTGVRVLALASPEGRRVLSAPGAAPAGRDVTYAAFSPGVVRGHLDTKYTRATGRPPVILAGMTPTTVDAPIVAAAANAGYMAELAGGGQPDRRTFTTRVEELAELLEPGREVVFNTLLLDRHLWDLHVEKDALLLGARRAGAPFAGLTVSAGIPDVDEAIALLDALAAEGMRVNAFKPGTADQVRRLLAIADAAPHHTIAAHLEGGRAGGHHSWEDLEELLLDTYHELRRRSNVLVCAGGGIGTPERAADLLHGTWALRYGVAAMPVDAVLIGTAAMAVAEAAASPQVKAALVAASGSQAWVPRRGVDGGVTSARSNLNADIHLLDNAASRAGHLLERVAGDEAAVAARRDEIVGALARTAKPYFGDVATMTYGAVLARFRELCAIGRGRRYDDGEWGHPSWRARYEALVDRFAARLADADAGPVARVVDEAVAAATLLHPADAQFFLEVCDRPGKPVPFVPVLDGEVRRWYMADGLWQAQDDRLDADAVFVIPGPEAVAGITRADEPVAELLARFEAAAVARVTSVPVDRPRLADPGPAPEPLASLRAGGAVGELLAAQCVVGADGRTWPNPLWRLLAPGDAIDQLGDVITVRPADAPFESVVIEPSGAADVLITAGALSLRYAVRDGAVFERGGEAARVAFALSALDPGATWTCPESLPRAYRAATGAAHDGVPLDLAWTLAWPAVCALLATPELAARFHELVHATHAITPGPAWPPLPGETGDASAWLVELDDPVGAPTRLRCRARVACTRGLVATVEAELAILGDAAATPFALRRHDVHDVELTLREAGDADFLAEQTWLSLRAELAAGDVLHVRAETTLDVPREGEPRWTAQGTVVRAGETIGTIAGGAGGAVNPVAAVLDLLATGRPERQARPALVLATDEDVAPASMDAFAAVGGDRNPLHRSVLAARLAGLRRPIVHGAWTAARASAFVVDALCDGDADRLREWRVSFLAPVALGAPLDFEATRVAVVDGRRVVQVRVRVGEADVAVGEAVIDGPPTALLFPGQGTQRVGLGRDGRARSRAARGVWARADAHTRAALGFSLLEVVEANPRELRLADGRVARHPDGVLFRTEFTQPALVALAAAQHAELREAGAVGEPRVAAGHSVGEFAALVALGALSLEAALTLVWERGLAMQRHVPRDADGASSYRLAVVDSLAGIGDGIEVVNRNAPDQYAVVGTVDALAGVGRIVPGIDVPFHSSALRGAVNAFRPHVERAGIDASVLPGRWVPNVLARPFAAGDDVVELLATQLASPVRWIETQRTLAERVARFLEVGPAHAAVLTGLARRTVPDVELLHAEQDRDVVMERAEAPAPAAVPAGADASARAESMRAAPSAVAASPAQTGSPADRPVDAGDALAFVLALQARVRLDQLDPAETLDELFQGVSSRRNQVLIDLGREFGLSGAEGVQRQTIGELIKSLREQGAAYRFPGPYLKDALATGLTRAGVPRSDLGLPPGLTEHVFARVALDTRPGPSARGGDLARLTPGADVLDRARDLTAADLGIPLARAAAAEAIAAPVPVADPALEDALLDSARTLAHALGRPFAPAGEPLADPDPDADRLALLDAELGAGRAAEIAPRFDARRHVRFASAWASARWDLVGVYHDALADRLSTTGLRTEIDRLVAHRDVRQVAETARWLSWRAAEQGRLEIAAEFARLERSGVSWPALPLRGERPTVSFDEAGVPVVGAEPDEERLLQMLRDVPEALVAELAVSLKVSPDLRGETALVTGAAPGSIAAELTKRLLRGGARVVVTTSTDTPERRRFYRDLYRTSAGPGAELHVVPANLASFQDIDALGEWLRHPGGGRRGRDDLRLDPLTPTILVPFAALPTSGTADEAGAGFETAIRLQLLGVQRLIGTLAPAAVLLPLSPNHGAFGGDGPYGETKAALEVLLERARSEPWGAGTTLIAPKIGWVRGTSLMAGNDALAPLVEERLGLRTYSSAEMAWLLTALLVTGHAGEVDVSGGMAQIDDLRAVLQPLADELRDRSARTARVHTLRTALAPPPREDVLEALPSPGTSTRPHTPATAPQHDLDPADMVVIVGTGELGPGGTGRSRFALELDELDSPGVVAELAWLTGLVGYEREHYRGRWIDTATKEEVPEADLAARYADEVARRVGVRALESDGTIDADGHTVLAPVTLDQPITFEAASEEEARTYAGAAVRRDGDRILVTLSGQIRVPRIVAQTRRVAGQLPRGLDLARHGVPTDLIATADRMGLVNLAATVEAFNDAGLTPEELLDHVHPADVANTQGAGMGGMASLRRLLLDHLLDAERLSDRVQESLGNVVAAHTVQTYLGSYGPMIHPVGACATAAVSLEVAYDKITAGKAFAVLAGGFDDLTPEGMIGFADMGATASSEDLEAMGLAPHEASRANDTRRAGFVEAQGGGAQLVVRGDVALALGLPVRGVLAYAGSFADGLHTSIPAPGLGALAAARPLGEALARHGLTADDLGVVSKHDTSTEMNDPNEADLHDRLQTQLQRTPGNPLLVVSQKTVTGHAKGGAAAWQLDGVLRMLETGRVPGNRNLESVDPLLRDYRHLALGDRALTLAEPLRAALIASLGFGHVSAILAVAHPDTFHAAIPHAQREDYLRRAAHRRAEGVRRRLELRLGTVPQVRRPRALDREAEARLLLDR</sequence>
<dbReference type="InterPro" id="IPR047224">
    <property type="entry name" value="FAS_alpha_su_C"/>
</dbReference>
<dbReference type="OrthoDB" id="4746285at2"/>
<evidence type="ECO:0000259" key="9">
    <source>
        <dbReference type="PROSITE" id="PS52004"/>
    </source>
</evidence>
<dbReference type="SUPFAM" id="SSF51412">
    <property type="entry name" value="Inosine monophosphate dehydrogenase (IMPDH)"/>
    <property type="match status" value="1"/>
</dbReference>
<evidence type="ECO:0000256" key="5">
    <source>
        <dbReference type="ARBA" id="ARBA00022801"/>
    </source>
</evidence>
<name>A0A660L485_9ACTN</name>
<dbReference type="Gene3D" id="3.90.25.70">
    <property type="match status" value="1"/>
</dbReference>
<dbReference type="Gene3D" id="3.20.20.70">
    <property type="entry name" value="Aldolase class I"/>
    <property type="match status" value="1"/>
</dbReference>
<dbReference type="InterPro" id="IPR013785">
    <property type="entry name" value="Aldolase_TIM"/>
</dbReference>
<dbReference type="InterPro" id="IPR002539">
    <property type="entry name" value="MaoC-like_dom"/>
</dbReference>
<dbReference type="InterPro" id="IPR003965">
    <property type="entry name" value="Fatty_acid_synthase"/>
</dbReference>
<dbReference type="PANTHER" id="PTHR10982:SF21">
    <property type="entry name" value="FATTY ACID SYNTHASE SUBUNIT BETA"/>
    <property type="match status" value="1"/>
</dbReference>
<evidence type="ECO:0000256" key="3">
    <source>
        <dbReference type="ARBA" id="ARBA00022553"/>
    </source>
</evidence>
<dbReference type="InterPro" id="IPR018201">
    <property type="entry name" value="Ketoacyl_synth_AS"/>
</dbReference>
<dbReference type="PROSITE" id="PS52004">
    <property type="entry name" value="KS3_2"/>
    <property type="match status" value="1"/>
</dbReference>
<keyword evidence="2" id="KW-0596">Phosphopantetheine</keyword>
<evidence type="ECO:0000256" key="8">
    <source>
        <dbReference type="SAM" id="MobiDB-lite"/>
    </source>
</evidence>
<dbReference type="SUPFAM" id="SSF55048">
    <property type="entry name" value="Probable ACP-binding domain of malonyl-CoA ACP transacylase"/>
    <property type="match status" value="1"/>
</dbReference>
<feature type="region of interest" description="Disordered" evidence="8">
    <location>
        <begin position="1667"/>
        <end position="1701"/>
    </location>
</feature>
<keyword evidence="3" id="KW-0597">Phosphoprotein</keyword>
<dbReference type="GO" id="GO:0004315">
    <property type="term" value="F:3-oxoacyl-[acyl-carrier-protein] synthase activity"/>
    <property type="evidence" value="ECO:0007669"/>
    <property type="project" value="InterPro"/>
</dbReference>
<dbReference type="InterPro" id="IPR016039">
    <property type="entry name" value="Thiolase-like"/>
</dbReference>
<dbReference type="Pfam" id="PF08354">
    <property type="entry name" value="Fas1-AflB-like_hel"/>
    <property type="match status" value="1"/>
</dbReference>
<dbReference type="Gene3D" id="3.40.366.10">
    <property type="entry name" value="Malonyl-Coenzyme A Acyl Carrier Protein, domain 2"/>
    <property type="match status" value="3"/>
</dbReference>
<dbReference type="GO" id="GO:0006633">
    <property type="term" value="P:fatty acid biosynthetic process"/>
    <property type="evidence" value="ECO:0007669"/>
    <property type="project" value="InterPro"/>
</dbReference>
<evidence type="ECO:0000313" key="11">
    <source>
        <dbReference type="Proteomes" id="UP000278962"/>
    </source>
</evidence>
<keyword evidence="11" id="KW-1185">Reference proteome</keyword>
<evidence type="ECO:0000256" key="6">
    <source>
        <dbReference type="ARBA" id="ARBA00022857"/>
    </source>
</evidence>
<dbReference type="InterPro" id="IPR014030">
    <property type="entry name" value="Ketoacyl_synth_N"/>
</dbReference>
<dbReference type="Gene3D" id="1.20.930.70">
    <property type="match status" value="1"/>
</dbReference>
<dbReference type="Pfam" id="PF00109">
    <property type="entry name" value="ketoacyl-synt"/>
    <property type="match status" value="1"/>
</dbReference>
<dbReference type="Proteomes" id="UP000278962">
    <property type="component" value="Unassembled WGS sequence"/>
</dbReference>
<dbReference type="Gene3D" id="3.10.129.10">
    <property type="entry name" value="Hotdog Thioesterase"/>
    <property type="match status" value="2"/>
</dbReference>
<evidence type="ECO:0000256" key="1">
    <source>
        <dbReference type="ARBA" id="ARBA00005254"/>
    </source>
</evidence>